<protein>
    <submittedName>
        <fullName evidence="1">Uncharacterized protein</fullName>
    </submittedName>
</protein>
<dbReference type="EMBL" id="LGKP01000033">
    <property type="protein sequence ID" value="KPL81736.1"/>
    <property type="molecule type" value="Genomic_DNA"/>
</dbReference>
<comment type="caution">
    <text evidence="1">The sequence shown here is derived from an EMBL/GenBank/DDBJ whole genome shotgun (WGS) entry which is preliminary data.</text>
</comment>
<organism evidence="1 2">
    <name type="scientific">Herpetosiphon geysericola</name>
    <dbReference type="NCBI Taxonomy" id="70996"/>
    <lineage>
        <taxon>Bacteria</taxon>
        <taxon>Bacillati</taxon>
        <taxon>Chloroflexota</taxon>
        <taxon>Chloroflexia</taxon>
        <taxon>Herpetosiphonales</taxon>
        <taxon>Herpetosiphonaceae</taxon>
        <taxon>Herpetosiphon</taxon>
    </lineage>
</organism>
<dbReference type="Proteomes" id="UP000050277">
    <property type="component" value="Unassembled WGS sequence"/>
</dbReference>
<dbReference type="RefSeq" id="WP_054536348.1">
    <property type="nucleotide sequence ID" value="NZ_LGKP01000033.1"/>
</dbReference>
<accession>A0A0P6XEU1</accession>
<gene>
    <name evidence="1" type="ORF">SE18_20575</name>
</gene>
<keyword evidence="2" id="KW-1185">Reference proteome</keyword>
<dbReference type="AlphaFoldDB" id="A0A0P6XEU1"/>
<dbReference type="OrthoDB" id="290002at2"/>
<reference evidence="1 2" key="1">
    <citation type="submission" date="2015-07" db="EMBL/GenBank/DDBJ databases">
        <title>Whole genome sequence of Herpetosiphon geysericola DSM 7119.</title>
        <authorList>
            <person name="Hemp J."/>
            <person name="Ward L.M."/>
            <person name="Pace L.A."/>
            <person name="Fischer W.W."/>
        </authorList>
    </citation>
    <scope>NUCLEOTIDE SEQUENCE [LARGE SCALE GENOMIC DNA]</scope>
    <source>
        <strain evidence="1 2">DSM 7119</strain>
    </source>
</reference>
<proteinExistence type="predicted"/>
<sequence>MGASGWNYFVPYQADLQAAFEQLQAEVLQSGDFSKGGAWWEGLALEEYLPPEDLSPDDIEDYRQELEALQRQTYPTTIEQWRKWNEPDGTHSILDIERVVDKISPLPRSSHNQDDPEAAHQAFLEQFAVIAPMPEDLQREIFGTTRPTKAQIMAHESAISDHHDSFQGFIIIAYENDQPHELCFIGFSGD</sequence>
<evidence type="ECO:0000313" key="2">
    <source>
        <dbReference type="Proteomes" id="UP000050277"/>
    </source>
</evidence>
<name>A0A0P6XEU1_9CHLR</name>
<evidence type="ECO:0000313" key="1">
    <source>
        <dbReference type="EMBL" id="KPL81736.1"/>
    </source>
</evidence>